<keyword evidence="2" id="KW-1185">Reference proteome</keyword>
<comment type="caution">
    <text evidence="1">The sequence shown here is derived from an EMBL/GenBank/DDBJ whole genome shotgun (WGS) entry which is preliminary data.</text>
</comment>
<evidence type="ECO:0000313" key="1">
    <source>
        <dbReference type="EMBL" id="PZV78511.1"/>
    </source>
</evidence>
<name>A0A326RW76_9BACT</name>
<accession>A0A326RW76</accession>
<dbReference type="Proteomes" id="UP000248917">
    <property type="component" value="Unassembled WGS sequence"/>
</dbReference>
<dbReference type="Pfam" id="PF13970">
    <property type="entry name" value="DUF4221"/>
    <property type="match status" value="1"/>
</dbReference>
<organism evidence="1 2">
    <name type="scientific">Algoriphagus aquaeductus</name>
    <dbReference type="NCBI Taxonomy" id="475299"/>
    <lineage>
        <taxon>Bacteria</taxon>
        <taxon>Pseudomonadati</taxon>
        <taxon>Bacteroidota</taxon>
        <taxon>Cytophagia</taxon>
        <taxon>Cytophagales</taxon>
        <taxon>Cyclobacteriaceae</taxon>
        <taxon>Algoriphagus</taxon>
    </lineage>
</organism>
<proteinExistence type="predicted"/>
<dbReference type="InterPro" id="IPR025316">
    <property type="entry name" value="DUF4221"/>
</dbReference>
<gene>
    <name evidence="1" type="ORF">CLV31_11719</name>
</gene>
<dbReference type="AlphaFoldDB" id="A0A326RW76"/>
<evidence type="ECO:0000313" key="2">
    <source>
        <dbReference type="Proteomes" id="UP000248917"/>
    </source>
</evidence>
<dbReference type="OrthoDB" id="827692at2"/>
<sequence length="380" mass="43642">MKKYSHKIVLGVVFLALLSCGKGNGNNFNQLDYNLSFEFSLVIPDHPLSTNMLQAKIVDGKELLFWGDVKRFDRILVYNMEDQKWEDPIQFELEGPNGIGKLNGFYVKDQDSIFTVDSFRWNIHLMDSGKKVATYSVRSGLDPLEIITPFTTENPISGVAEHNVVYFGFPELSPFEQDYYTKGRTGALINLKNGQIKTGGGYPAQYHGHQWPGVNTISDRQTVIKNHVAHSFSLSDTVFLYDPEYRLKKKILFNSSKKRTTQNFDGQSKEELSGEKAYFEMLSKGFYSSLISDEKRGVLYRTISYSDQDPSSFSNYFDYKLTAKRDLIIYDLDKDKLLGEIAFKPGELDEIPMMFVGEKGLYLSKKRTDREEVEFYLLSW</sequence>
<dbReference type="RefSeq" id="WP_111394537.1">
    <property type="nucleotide sequence ID" value="NZ_QKTX01000017.1"/>
</dbReference>
<protein>
    <submittedName>
        <fullName evidence="1">Uncharacterized protein DUF4221</fullName>
    </submittedName>
</protein>
<reference evidence="1 2" key="1">
    <citation type="submission" date="2018-06" db="EMBL/GenBank/DDBJ databases">
        <title>Genomic Encyclopedia of Archaeal and Bacterial Type Strains, Phase II (KMG-II): from individual species to whole genera.</title>
        <authorList>
            <person name="Goeker M."/>
        </authorList>
    </citation>
    <scope>NUCLEOTIDE SEQUENCE [LARGE SCALE GENOMIC DNA]</scope>
    <source>
        <strain evidence="1 2">T4</strain>
    </source>
</reference>
<dbReference type="PROSITE" id="PS51257">
    <property type="entry name" value="PROKAR_LIPOPROTEIN"/>
    <property type="match status" value="1"/>
</dbReference>
<dbReference type="EMBL" id="QKTX01000017">
    <property type="protein sequence ID" value="PZV78511.1"/>
    <property type="molecule type" value="Genomic_DNA"/>
</dbReference>